<dbReference type="AlphaFoldDB" id="X1DG11"/>
<protein>
    <recommendedName>
        <fullName evidence="8">ABC transmembrane type-1 domain-containing protein</fullName>
    </recommendedName>
</protein>
<dbReference type="Pfam" id="PF00528">
    <property type="entry name" value="BPD_transp_1"/>
    <property type="match status" value="1"/>
</dbReference>
<feature type="transmembrane region" description="Helical" evidence="7">
    <location>
        <begin position="44"/>
        <end position="66"/>
    </location>
</feature>
<dbReference type="InterPro" id="IPR035906">
    <property type="entry name" value="MetI-like_sf"/>
</dbReference>
<keyword evidence="3" id="KW-1003">Cell membrane</keyword>
<dbReference type="PANTHER" id="PTHR43163">
    <property type="entry name" value="DIPEPTIDE TRANSPORT SYSTEM PERMEASE PROTEIN DPPB-RELATED"/>
    <property type="match status" value="1"/>
</dbReference>
<dbReference type="GO" id="GO:0005886">
    <property type="term" value="C:plasma membrane"/>
    <property type="evidence" value="ECO:0007669"/>
    <property type="project" value="UniProtKB-SubCell"/>
</dbReference>
<keyword evidence="5 7" id="KW-1133">Transmembrane helix</keyword>
<keyword evidence="6 7" id="KW-0472">Membrane</keyword>
<keyword evidence="2" id="KW-0813">Transport</keyword>
<gene>
    <name evidence="9" type="ORF">S03H2_08652</name>
</gene>
<organism evidence="9">
    <name type="scientific">marine sediment metagenome</name>
    <dbReference type="NCBI Taxonomy" id="412755"/>
    <lineage>
        <taxon>unclassified sequences</taxon>
        <taxon>metagenomes</taxon>
        <taxon>ecological metagenomes</taxon>
    </lineage>
</organism>
<name>X1DG11_9ZZZZ</name>
<proteinExistence type="predicted"/>
<feature type="domain" description="ABC transmembrane type-1" evidence="8">
    <location>
        <begin position="5"/>
        <end position="198"/>
    </location>
</feature>
<feature type="transmembrane region" description="Helical" evidence="7">
    <location>
        <begin position="146"/>
        <end position="165"/>
    </location>
</feature>
<keyword evidence="4 7" id="KW-0812">Transmembrane</keyword>
<dbReference type="EMBL" id="BARU01004245">
    <property type="protein sequence ID" value="GAH19122.1"/>
    <property type="molecule type" value="Genomic_DNA"/>
</dbReference>
<feature type="transmembrane region" description="Helical" evidence="7">
    <location>
        <begin position="171"/>
        <end position="192"/>
    </location>
</feature>
<dbReference type="CDD" id="cd06261">
    <property type="entry name" value="TM_PBP2"/>
    <property type="match status" value="1"/>
</dbReference>
<dbReference type="InterPro" id="IPR000515">
    <property type="entry name" value="MetI-like"/>
</dbReference>
<dbReference type="GO" id="GO:0055085">
    <property type="term" value="P:transmembrane transport"/>
    <property type="evidence" value="ECO:0007669"/>
    <property type="project" value="InterPro"/>
</dbReference>
<evidence type="ECO:0000259" key="8">
    <source>
        <dbReference type="PROSITE" id="PS50928"/>
    </source>
</evidence>
<comment type="subcellular location">
    <subcellularLocation>
        <location evidence="1">Cell membrane</location>
        <topology evidence="1">Multi-pass membrane protein</topology>
    </subcellularLocation>
</comment>
<evidence type="ECO:0000256" key="1">
    <source>
        <dbReference type="ARBA" id="ARBA00004651"/>
    </source>
</evidence>
<evidence type="ECO:0000256" key="6">
    <source>
        <dbReference type="ARBA" id="ARBA00023136"/>
    </source>
</evidence>
<comment type="caution">
    <text evidence="9">The sequence shown here is derived from an EMBL/GenBank/DDBJ whole genome shotgun (WGS) entry which is preliminary data.</text>
</comment>
<evidence type="ECO:0000256" key="7">
    <source>
        <dbReference type="SAM" id="Phobius"/>
    </source>
</evidence>
<dbReference type="Gene3D" id="1.10.3720.10">
    <property type="entry name" value="MetI-like"/>
    <property type="match status" value="1"/>
</dbReference>
<feature type="non-terminal residue" evidence="9">
    <location>
        <position position="198"/>
    </location>
</feature>
<evidence type="ECO:0000256" key="3">
    <source>
        <dbReference type="ARBA" id="ARBA00022475"/>
    </source>
</evidence>
<accession>X1DG11</accession>
<dbReference type="SUPFAM" id="SSF161098">
    <property type="entry name" value="MetI-like"/>
    <property type="match status" value="1"/>
</dbReference>
<evidence type="ECO:0000256" key="5">
    <source>
        <dbReference type="ARBA" id="ARBA00022989"/>
    </source>
</evidence>
<evidence type="ECO:0000256" key="2">
    <source>
        <dbReference type="ARBA" id="ARBA00022448"/>
    </source>
</evidence>
<feature type="transmembrane region" description="Helical" evidence="7">
    <location>
        <begin position="12"/>
        <end position="32"/>
    </location>
</feature>
<evidence type="ECO:0000256" key="4">
    <source>
        <dbReference type="ARBA" id="ARBA00022692"/>
    </source>
</evidence>
<sequence>MLERFPITIHLGLLSLIIGAVFGVLGGMLAAVRRGKWLDKIFTPLTYVGLTIPVFLLGILLIYFFGVKLGWLPISGYTSPLDDFWLSTRQVILPVFCLAVFGLAANARQMRSSVLEVSQQDYIRTAWSKGLRERTVIMRHMLKNSLIPVITLMGVGVSIIFGGSVLVERVFAIPGVGSLLVSSIFGQDYVVVQAITLV</sequence>
<evidence type="ECO:0000313" key="9">
    <source>
        <dbReference type="EMBL" id="GAH19122.1"/>
    </source>
</evidence>
<dbReference type="PROSITE" id="PS50928">
    <property type="entry name" value="ABC_TM1"/>
    <property type="match status" value="1"/>
</dbReference>
<feature type="transmembrane region" description="Helical" evidence="7">
    <location>
        <begin position="86"/>
        <end position="105"/>
    </location>
</feature>
<reference evidence="9" key="1">
    <citation type="journal article" date="2014" name="Front. Microbiol.">
        <title>High frequency of phylogenetically diverse reductive dehalogenase-homologous genes in deep subseafloor sedimentary metagenomes.</title>
        <authorList>
            <person name="Kawai M."/>
            <person name="Futagami T."/>
            <person name="Toyoda A."/>
            <person name="Takaki Y."/>
            <person name="Nishi S."/>
            <person name="Hori S."/>
            <person name="Arai W."/>
            <person name="Tsubouchi T."/>
            <person name="Morono Y."/>
            <person name="Uchiyama I."/>
            <person name="Ito T."/>
            <person name="Fujiyama A."/>
            <person name="Inagaki F."/>
            <person name="Takami H."/>
        </authorList>
    </citation>
    <scope>NUCLEOTIDE SEQUENCE</scope>
    <source>
        <strain evidence="9">Expedition CK06-06</strain>
    </source>
</reference>
<dbReference type="PANTHER" id="PTHR43163:SF6">
    <property type="entry name" value="DIPEPTIDE TRANSPORT SYSTEM PERMEASE PROTEIN DPPB-RELATED"/>
    <property type="match status" value="1"/>
</dbReference>